<keyword evidence="2 4" id="KW-0238">DNA-binding</keyword>
<name>A0A7T4EHQ7_9CORY</name>
<evidence type="ECO:0000256" key="3">
    <source>
        <dbReference type="ARBA" id="ARBA00023172"/>
    </source>
</evidence>
<dbReference type="InterPro" id="IPR010998">
    <property type="entry name" value="Integrase_recombinase_N"/>
</dbReference>
<dbReference type="Gene3D" id="1.10.443.10">
    <property type="entry name" value="Intergrase catalytic core"/>
    <property type="match status" value="1"/>
</dbReference>
<dbReference type="InterPro" id="IPR050090">
    <property type="entry name" value="Tyrosine_recombinase_XerCD"/>
</dbReference>
<dbReference type="EMBL" id="CP066007">
    <property type="protein sequence ID" value="QQB45325.1"/>
    <property type="molecule type" value="Genomic_DNA"/>
</dbReference>
<evidence type="ECO:0000256" key="4">
    <source>
        <dbReference type="PROSITE-ProRule" id="PRU01248"/>
    </source>
</evidence>
<dbReference type="InterPro" id="IPR002104">
    <property type="entry name" value="Integrase_catalytic"/>
</dbReference>
<dbReference type="AlphaFoldDB" id="A0A7T4EHQ7"/>
<dbReference type="Gene3D" id="1.10.150.130">
    <property type="match status" value="1"/>
</dbReference>
<evidence type="ECO:0000259" key="6">
    <source>
        <dbReference type="PROSITE" id="PS51900"/>
    </source>
</evidence>
<dbReference type="PANTHER" id="PTHR30349">
    <property type="entry name" value="PHAGE INTEGRASE-RELATED"/>
    <property type="match status" value="1"/>
</dbReference>
<gene>
    <name evidence="8" type="ORF">I6I10_06820</name>
    <name evidence="7" type="ORF">I6I10_07195</name>
</gene>
<evidence type="ECO:0000256" key="2">
    <source>
        <dbReference type="ARBA" id="ARBA00023125"/>
    </source>
</evidence>
<proteinExistence type="inferred from homology"/>
<organism evidence="8 9">
    <name type="scientific">Corynebacterium glucuronolyticum</name>
    <dbReference type="NCBI Taxonomy" id="39791"/>
    <lineage>
        <taxon>Bacteria</taxon>
        <taxon>Bacillati</taxon>
        <taxon>Actinomycetota</taxon>
        <taxon>Actinomycetes</taxon>
        <taxon>Mycobacteriales</taxon>
        <taxon>Corynebacteriaceae</taxon>
        <taxon>Corynebacterium</taxon>
    </lineage>
</organism>
<dbReference type="InterPro" id="IPR011010">
    <property type="entry name" value="DNA_brk_join_enz"/>
</dbReference>
<dbReference type="InterPro" id="IPR013762">
    <property type="entry name" value="Integrase-like_cat_sf"/>
</dbReference>
<dbReference type="Pfam" id="PF00589">
    <property type="entry name" value="Phage_integrase"/>
    <property type="match status" value="1"/>
</dbReference>
<reference evidence="8 9" key="1">
    <citation type="submission" date="2020-12" db="EMBL/GenBank/DDBJ databases">
        <title>FDA dAtabase for Regulatory Grade micrObial Sequences (FDA-ARGOS): Supporting development and validation of Infectious Disease Dx tests.</title>
        <authorList>
            <person name="Sproer C."/>
            <person name="Gronow S."/>
            <person name="Severitt S."/>
            <person name="Schroder I."/>
            <person name="Tallon L."/>
            <person name="Sadzewicz L."/>
            <person name="Zhao X."/>
            <person name="Boylan J."/>
            <person name="Ott S."/>
            <person name="Bowen H."/>
            <person name="Vavikolanu K."/>
            <person name="Mehta A."/>
            <person name="Aluvathingal J."/>
            <person name="Nadendla S."/>
            <person name="Lowell S."/>
            <person name="Myers T."/>
            <person name="Yan Y."/>
            <person name="Sichtig H."/>
        </authorList>
    </citation>
    <scope>NUCLEOTIDE SEQUENCE [LARGE SCALE GENOMIC DNA]</scope>
    <source>
        <strain evidence="8 9">FDAARGOS_1053</strain>
    </source>
</reference>
<evidence type="ECO:0000313" key="7">
    <source>
        <dbReference type="EMBL" id="QQB45325.1"/>
    </source>
</evidence>
<keyword evidence="3" id="KW-0233">DNA recombination</keyword>
<evidence type="ECO:0000313" key="9">
    <source>
        <dbReference type="Proteomes" id="UP000596145"/>
    </source>
</evidence>
<dbReference type="PROSITE" id="PS51898">
    <property type="entry name" value="TYR_RECOMBINASE"/>
    <property type="match status" value="1"/>
</dbReference>
<feature type="domain" description="Tyr recombinase" evidence="5">
    <location>
        <begin position="166"/>
        <end position="362"/>
    </location>
</feature>
<dbReference type="EMBL" id="CP066007">
    <property type="protein sequence ID" value="QQB47576.1"/>
    <property type="molecule type" value="Genomic_DNA"/>
</dbReference>
<evidence type="ECO:0000313" key="8">
    <source>
        <dbReference type="EMBL" id="QQB47576.1"/>
    </source>
</evidence>
<dbReference type="GO" id="GO:0003677">
    <property type="term" value="F:DNA binding"/>
    <property type="evidence" value="ECO:0007669"/>
    <property type="project" value="UniProtKB-UniRule"/>
</dbReference>
<dbReference type="PROSITE" id="PS51900">
    <property type="entry name" value="CB"/>
    <property type="match status" value="1"/>
</dbReference>
<protein>
    <submittedName>
        <fullName evidence="8">Site-specific integrase</fullName>
    </submittedName>
</protein>
<comment type="similarity">
    <text evidence="1">Belongs to the 'phage' integrase family.</text>
</comment>
<dbReference type="PANTHER" id="PTHR30349:SF64">
    <property type="entry name" value="PROPHAGE INTEGRASE INTD-RELATED"/>
    <property type="match status" value="1"/>
</dbReference>
<dbReference type="Proteomes" id="UP000596145">
    <property type="component" value="Chromosome"/>
</dbReference>
<dbReference type="RefSeq" id="WP_198481373.1">
    <property type="nucleotide sequence ID" value="NZ_CP066007.1"/>
</dbReference>
<evidence type="ECO:0000259" key="5">
    <source>
        <dbReference type="PROSITE" id="PS51898"/>
    </source>
</evidence>
<dbReference type="GO" id="GO:0006310">
    <property type="term" value="P:DNA recombination"/>
    <property type="evidence" value="ECO:0007669"/>
    <property type="project" value="UniProtKB-KW"/>
</dbReference>
<dbReference type="GO" id="GO:0015074">
    <property type="term" value="P:DNA integration"/>
    <property type="evidence" value="ECO:0007669"/>
    <property type="project" value="InterPro"/>
</dbReference>
<dbReference type="SUPFAM" id="SSF56349">
    <property type="entry name" value="DNA breaking-rejoining enzymes"/>
    <property type="match status" value="1"/>
</dbReference>
<dbReference type="CDD" id="cd01189">
    <property type="entry name" value="INT_ICEBs1_C_like"/>
    <property type="match status" value="1"/>
</dbReference>
<sequence>MKPQKRTTKTGAIRWVARYTDPTGRERSRSFDTQREAKAFLQEQERAVRRNEWIAPTDLTVLDLVKERVRQATNDSTRNGRRFLQANLGELAGMRVQAVKPADIRAWLDTLTTGRPWADNQPLAATTIKTCGAILHGIFTEAVEEDVISRHPMRGVKMPAAEVAVERSEIVTAAEVAAIITVAEGTGVGRSPNPALAAMIQVAAETGLRAGELCGLRVRNVNFLRGEIAVMEQMHQRTHEFAPLKTRASRRVVPVGVETMRVIEKQLRRVPRAPHETVFATAKGKPLTSASLGAQFRKAARAAGVDMTFHGLRHFYASSLIENGASVVVVQRAMGHASAAMTLNIYSHLFPGAGDELRSYLPVVRDFSGISGVVDDSGEGVGAGQGGL</sequence>
<feature type="domain" description="Core-binding (CB)" evidence="6">
    <location>
        <begin position="56"/>
        <end position="143"/>
    </location>
</feature>
<evidence type="ECO:0000256" key="1">
    <source>
        <dbReference type="ARBA" id="ARBA00008857"/>
    </source>
</evidence>
<accession>A0A7T4EHQ7</accession>
<dbReference type="InterPro" id="IPR044068">
    <property type="entry name" value="CB"/>
</dbReference>